<feature type="signal peptide" evidence="1">
    <location>
        <begin position="1"/>
        <end position="21"/>
    </location>
</feature>
<proteinExistence type="predicted"/>
<evidence type="ECO:0000313" key="3">
    <source>
        <dbReference type="Proteomes" id="UP000276985"/>
    </source>
</evidence>
<dbReference type="EMBL" id="RXTL01000024">
    <property type="protein sequence ID" value="RTS43923.1"/>
    <property type="molecule type" value="Genomic_DNA"/>
</dbReference>
<dbReference type="Proteomes" id="UP000276985">
    <property type="component" value="Unassembled WGS sequence"/>
</dbReference>
<accession>A0ABD7K127</accession>
<evidence type="ECO:0000313" key="2">
    <source>
        <dbReference type="EMBL" id="RTS43923.1"/>
    </source>
</evidence>
<dbReference type="InterPro" id="IPR021245">
    <property type="entry name" value="DUF2790"/>
</dbReference>
<protein>
    <submittedName>
        <fullName evidence="2">DUF2790 domain-containing protein</fullName>
    </submittedName>
</protein>
<name>A0ABD7K127_PSEAI</name>
<dbReference type="Gene3D" id="2.30.140.50">
    <property type="entry name" value="Protein of unknown function DUF2790"/>
    <property type="match status" value="1"/>
</dbReference>
<reference evidence="2 3" key="1">
    <citation type="submission" date="2018-12" db="EMBL/GenBank/DDBJ databases">
        <title>Pseudomonas aeruginosa Diversity Panel.</title>
        <authorList>
            <person name="Snesrud E."/>
            <person name="Mcgann P."/>
        </authorList>
    </citation>
    <scope>NUCLEOTIDE SEQUENCE [LARGE SCALE GENOMIC DNA]</scope>
    <source>
        <strain evidence="2 3">MRSN6241</strain>
    </source>
</reference>
<keyword evidence="1" id="KW-0732">Signal</keyword>
<dbReference type="Pfam" id="PF10976">
    <property type="entry name" value="DUF2790"/>
    <property type="match status" value="1"/>
</dbReference>
<dbReference type="RefSeq" id="WP_034000182.1">
    <property type="nucleotide sequence ID" value="NZ_LFXS01000020.1"/>
</dbReference>
<comment type="caution">
    <text evidence="2">The sequence shown here is derived from an EMBL/GenBank/DDBJ whole genome shotgun (WGS) entry which is preliminary data.</text>
</comment>
<evidence type="ECO:0000256" key="1">
    <source>
        <dbReference type="SAM" id="SignalP"/>
    </source>
</evidence>
<gene>
    <name evidence="2" type="ORF">DY940_19960</name>
</gene>
<sequence>MHRAKLYLCCAALLAPAFAFAGAATVDYVYGMPLDVARVLSVDEAPSDTCQVVRATLVYLDSHGERRVLHYLKQARACSRE</sequence>
<organism evidence="2 3">
    <name type="scientific">Pseudomonas aeruginosa</name>
    <dbReference type="NCBI Taxonomy" id="287"/>
    <lineage>
        <taxon>Bacteria</taxon>
        <taxon>Pseudomonadati</taxon>
        <taxon>Pseudomonadota</taxon>
        <taxon>Gammaproteobacteria</taxon>
        <taxon>Pseudomonadales</taxon>
        <taxon>Pseudomonadaceae</taxon>
        <taxon>Pseudomonas</taxon>
    </lineage>
</organism>
<dbReference type="AlphaFoldDB" id="A0ABD7K127"/>
<feature type="chain" id="PRO_5044789051" evidence="1">
    <location>
        <begin position="22"/>
        <end position="81"/>
    </location>
</feature>